<gene>
    <name evidence="1" type="ORF">O6H91_02G005500</name>
</gene>
<proteinExistence type="predicted"/>
<sequence length="864" mass="96474">MLKHSENILHRLFARETCRAAPNTHVHRVRQFYENIVPSHTVYDVECPDHSFRKFTNDGQYLICFSRNHQELIVYRFNWLNYFTKGADSDIRDELPLKARKFESYFLQLYTISLGSATELICKDFFLSTENSCFGIFATTTGPDNDAPATPEAVQGVPSIERTTIHIVRLADGAVIDERVYRDDFIHLAHNAGVFMYDDLLAILSIRYQSIRILQVRETGMFVDVHTIGTFCREDDELIINSQAQEEIVYQRRAAARKGKSLQLEGLALPLKLHEIRGKALLSHCGMESVQEQGIRGHQRGVSRNLNSIANAAYHDQNNVIQGGPQSGSFGADIDVQYDNYFGGLFGSLEMNGGSRNEGLEEKCSAKISGEFKSSIGQIRLERPGIFHANSGLEALPSFNQASSMHTAIDRPNLGLQVGTSWGSSSPDPNFATNGHERNPSLGGESGNLGITSRTGVSVSFGSPNIASSSSHGSESESSCRDLSVSGGSTSYGEFSASARTEGNAVQYIVSSRSLGSQQHLGTVEELMSGGSLPVPSSSLTGHDSYVNISAVQRQVGEGSVTERLSHLEAVEDTPSAVALEATDRSITLSDLGSVANQLLGGIKQRLLSFLFRSIWNQDVNPVIKAQQLKRFYYHFQDYVDLVMWKVQFLDRYHLLIKFGSVDNVVSRNLDTSHQTAFLAIYNMETTEVLEFQQNSSEVFLQSFEHYCDHFRVVPRVPMLMSYITSHSNNVFSREQLRKQKTTYGNTKSGSYAHVVKRTLASLPFSSQCQSPSVYFDQSLFHFDEKLISATERHKPCMENPIKFLSRRRPNSLKFKINPGLELGSNDGRVKKVASFLFHPTLPFVISIQQSFMQPSVVNFHYRK</sequence>
<reference evidence="2" key="1">
    <citation type="journal article" date="2024" name="Proc. Natl. Acad. Sci. U.S.A.">
        <title>Extraordinary preservation of gene collinearity over three hundred million years revealed in homosporous lycophytes.</title>
        <authorList>
            <person name="Li C."/>
            <person name="Wickell D."/>
            <person name="Kuo L.Y."/>
            <person name="Chen X."/>
            <person name="Nie B."/>
            <person name="Liao X."/>
            <person name="Peng D."/>
            <person name="Ji J."/>
            <person name="Jenkins J."/>
            <person name="Williams M."/>
            <person name="Shu S."/>
            <person name="Plott C."/>
            <person name="Barry K."/>
            <person name="Rajasekar S."/>
            <person name="Grimwood J."/>
            <person name="Han X."/>
            <person name="Sun S."/>
            <person name="Hou Z."/>
            <person name="He W."/>
            <person name="Dai G."/>
            <person name="Sun C."/>
            <person name="Schmutz J."/>
            <person name="Leebens-Mack J.H."/>
            <person name="Li F.W."/>
            <person name="Wang L."/>
        </authorList>
    </citation>
    <scope>NUCLEOTIDE SEQUENCE [LARGE SCALE GENOMIC DNA]</scope>
    <source>
        <strain evidence="2">cv. PW_Plant_1</strain>
    </source>
</reference>
<evidence type="ECO:0000313" key="2">
    <source>
        <dbReference type="Proteomes" id="UP001162992"/>
    </source>
</evidence>
<protein>
    <submittedName>
        <fullName evidence="1">Uncharacterized protein</fullName>
    </submittedName>
</protein>
<dbReference type="Proteomes" id="UP001162992">
    <property type="component" value="Chromosome 2"/>
</dbReference>
<dbReference type="EMBL" id="CM055093">
    <property type="protein sequence ID" value="KAJ7564161.1"/>
    <property type="molecule type" value="Genomic_DNA"/>
</dbReference>
<name>A0ACC2ECE2_DIPCM</name>
<keyword evidence="2" id="KW-1185">Reference proteome</keyword>
<organism evidence="1 2">
    <name type="scientific">Diphasiastrum complanatum</name>
    <name type="common">Issler's clubmoss</name>
    <name type="synonym">Lycopodium complanatum</name>
    <dbReference type="NCBI Taxonomy" id="34168"/>
    <lineage>
        <taxon>Eukaryota</taxon>
        <taxon>Viridiplantae</taxon>
        <taxon>Streptophyta</taxon>
        <taxon>Embryophyta</taxon>
        <taxon>Tracheophyta</taxon>
        <taxon>Lycopodiopsida</taxon>
        <taxon>Lycopodiales</taxon>
        <taxon>Lycopodiaceae</taxon>
        <taxon>Lycopodioideae</taxon>
        <taxon>Diphasiastrum</taxon>
    </lineage>
</organism>
<accession>A0ACC2ECE2</accession>
<evidence type="ECO:0000313" key="1">
    <source>
        <dbReference type="EMBL" id="KAJ7564161.1"/>
    </source>
</evidence>
<comment type="caution">
    <text evidence="1">The sequence shown here is derived from an EMBL/GenBank/DDBJ whole genome shotgun (WGS) entry which is preliminary data.</text>
</comment>